<reference evidence="2" key="2">
    <citation type="journal article" date="2021" name="PeerJ">
        <title>Extensive microbial diversity within the chicken gut microbiome revealed by metagenomics and culture.</title>
        <authorList>
            <person name="Gilroy R."/>
            <person name="Ravi A."/>
            <person name="Getino M."/>
            <person name="Pursley I."/>
            <person name="Horton D.L."/>
            <person name="Alikhan N.F."/>
            <person name="Baker D."/>
            <person name="Gharbi K."/>
            <person name="Hall N."/>
            <person name="Watson M."/>
            <person name="Adriaenssens E.M."/>
            <person name="Foster-Nyarko E."/>
            <person name="Jarju S."/>
            <person name="Secka A."/>
            <person name="Antonio M."/>
            <person name="Oren A."/>
            <person name="Chaudhuri R.R."/>
            <person name="La Ragione R."/>
            <person name="Hildebrand F."/>
            <person name="Pallen M.J."/>
        </authorList>
    </citation>
    <scope>NUCLEOTIDE SEQUENCE</scope>
    <source>
        <strain evidence="2">6276</strain>
    </source>
</reference>
<name>A0A9D1JN69_9BACT</name>
<organism evidence="2 3">
    <name type="scientific">Candidatus Scatousia excrementigallinarum</name>
    <dbReference type="NCBI Taxonomy" id="2840935"/>
    <lineage>
        <taxon>Bacteria</taxon>
        <taxon>Candidatus Scatousia</taxon>
    </lineage>
</organism>
<dbReference type="EMBL" id="DVIU01000124">
    <property type="protein sequence ID" value="HIS36229.1"/>
    <property type="molecule type" value="Genomic_DNA"/>
</dbReference>
<keyword evidence="1" id="KW-0812">Transmembrane</keyword>
<feature type="transmembrane region" description="Helical" evidence="1">
    <location>
        <begin position="44"/>
        <end position="64"/>
    </location>
</feature>
<reference evidence="2" key="1">
    <citation type="submission" date="2020-10" db="EMBL/GenBank/DDBJ databases">
        <authorList>
            <person name="Gilroy R."/>
        </authorList>
    </citation>
    <scope>NUCLEOTIDE SEQUENCE</scope>
    <source>
        <strain evidence="2">6276</strain>
    </source>
</reference>
<proteinExistence type="predicted"/>
<protein>
    <submittedName>
        <fullName evidence="2">Uncharacterized protein</fullName>
    </submittedName>
</protein>
<evidence type="ECO:0000313" key="2">
    <source>
        <dbReference type="EMBL" id="HIS36229.1"/>
    </source>
</evidence>
<keyword evidence="1" id="KW-1133">Transmembrane helix</keyword>
<evidence type="ECO:0000313" key="3">
    <source>
        <dbReference type="Proteomes" id="UP000823928"/>
    </source>
</evidence>
<dbReference type="AlphaFoldDB" id="A0A9D1JN69"/>
<comment type="caution">
    <text evidence="2">The sequence shown here is derived from an EMBL/GenBank/DDBJ whole genome shotgun (WGS) entry which is preliminary data.</text>
</comment>
<accession>A0A9D1JN69</accession>
<keyword evidence="1" id="KW-0472">Membrane</keyword>
<gene>
    <name evidence="2" type="ORF">IAC10_06315</name>
</gene>
<evidence type="ECO:0000256" key="1">
    <source>
        <dbReference type="SAM" id="Phobius"/>
    </source>
</evidence>
<sequence length="68" mass="7748">MEPKVIIAIIGFIALAVLFIVLLCRKYKKADGSVDREAVGKIILILLFWWVFIFVILIKGVFGIQKKK</sequence>
<dbReference type="Proteomes" id="UP000823928">
    <property type="component" value="Unassembled WGS sequence"/>
</dbReference>
<feature type="transmembrane region" description="Helical" evidence="1">
    <location>
        <begin position="6"/>
        <end position="24"/>
    </location>
</feature>